<dbReference type="GO" id="GO:0008745">
    <property type="term" value="F:N-acetylmuramoyl-L-alanine amidase activity"/>
    <property type="evidence" value="ECO:0007669"/>
    <property type="project" value="UniProtKB-EC"/>
</dbReference>
<comment type="catalytic activity">
    <reaction evidence="1">
        <text>Hydrolyzes the link between N-acetylmuramoyl residues and L-amino acid residues in certain cell-wall glycopeptides.</text>
        <dbReference type="EC" id="3.5.1.28"/>
    </reaction>
</comment>
<dbReference type="EC" id="3.5.1.28" evidence="2"/>
<evidence type="ECO:0000256" key="3">
    <source>
        <dbReference type="ARBA" id="ARBA00022801"/>
    </source>
</evidence>
<evidence type="ECO:0000259" key="4">
    <source>
        <dbReference type="SMART" id="SM00646"/>
    </source>
</evidence>
<dbReference type="GO" id="GO:0030288">
    <property type="term" value="C:outer membrane-bounded periplasmic space"/>
    <property type="evidence" value="ECO:0007669"/>
    <property type="project" value="TreeGrafter"/>
</dbReference>
<dbReference type="FunFam" id="3.40.630.40:FF:000005">
    <property type="entry name" value="N-acetylmuramoyl-L-alanine amidase (AmiA)"/>
    <property type="match status" value="1"/>
</dbReference>
<feature type="domain" description="MurNAc-LAA" evidence="4">
    <location>
        <begin position="135"/>
        <end position="293"/>
    </location>
</feature>
<keyword evidence="3" id="KW-0378">Hydrolase</keyword>
<comment type="caution">
    <text evidence="5">The sequence shown here is derived from an EMBL/GenBank/DDBJ whole genome shotgun (WGS) entry which is preliminary data.</text>
</comment>
<evidence type="ECO:0000256" key="1">
    <source>
        <dbReference type="ARBA" id="ARBA00001561"/>
    </source>
</evidence>
<dbReference type="Proteomes" id="UP001319180">
    <property type="component" value="Unassembled WGS sequence"/>
</dbReference>
<keyword evidence="6" id="KW-1185">Reference proteome</keyword>
<protein>
    <recommendedName>
        <fullName evidence="2">N-acetylmuramoyl-L-alanine amidase</fullName>
        <ecNumber evidence="2">3.5.1.28</ecNumber>
    </recommendedName>
</protein>
<sequence length="306" mass="34497">MSKKRRRLKCRTNTGLKVRFLAFSEKFTFLRKVIANTLNIVRPVRNIGLTLLLIAITLLNSLTVSAQHDSKVDLVVIDAGHGGKDNGTRGKKVKEKDLALKIALLVGEYIEKNVPDVKVIYTRKDDRYLPLDERAAIANKAKADLFICIHANANPNAKAYGTETFVMGMHVDEKNLEVAKRENSVILMDKDYKDRYEGFEPNSPESYILFTLIQSAYQESSLKFAQKVEGQFKNKVGRVSRGVKQAGFVVLWRTTMPSVLIETGFLSNPTEENFLATEQGQELVASGIYRAFKEYKNEVESIKSLN</sequence>
<organism evidence="5 6">
    <name type="scientific">Dawidia soli</name>
    <dbReference type="NCBI Taxonomy" id="2782352"/>
    <lineage>
        <taxon>Bacteria</taxon>
        <taxon>Pseudomonadati</taxon>
        <taxon>Bacteroidota</taxon>
        <taxon>Cytophagia</taxon>
        <taxon>Cytophagales</taxon>
        <taxon>Chryseotaleaceae</taxon>
        <taxon>Dawidia</taxon>
    </lineage>
</organism>
<name>A0AAP2GBU5_9BACT</name>
<proteinExistence type="predicted"/>
<evidence type="ECO:0000313" key="5">
    <source>
        <dbReference type="EMBL" id="MBT1685507.1"/>
    </source>
</evidence>
<dbReference type="Gene3D" id="3.40.630.40">
    <property type="entry name" value="Zn-dependent exopeptidases"/>
    <property type="match status" value="1"/>
</dbReference>
<dbReference type="PANTHER" id="PTHR30404:SF0">
    <property type="entry name" value="N-ACETYLMURAMOYL-L-ALANINE AMIDASE AMIC"/>
    <property type="match status" value="1"/>
</dbReference>
<dbReference type="AlphaFoldDB" id="A0AAP2GBU5"/>
<evidence type="ECO:0000256" key="2">
    <source>
        <dbReference type="ARBA" id="ARBA00011901"/>
    </source>
</evidence>
<dbReference type="SMART" id="SM00646">
    <property type="entry name" value="Ami_3"/>
    <property type="match status" value="1"/>
</dbReference>
<reference evidence="5 6" key="1">
    <citation type="submission" date="2021-05" db="EMBL/GenBank/DDBJ databases">
        <title>A Polyphasic approach of four new species of the genus Ohtaekwangia: Ohtaekwangia histidinii sp. nov., Ohtaekwangia cretensis sp. nov., Ohtaekwangia indiensis sp. nov., Ohtaekwangia reichenbachii sp. nov. from diverse environment.</title>
        <authorList>
            <person name="Octaviana S."/>
        </authorList>
    </citation>
    <scope>NUCLEOTIDE SEQUENCE [LARGE SCALE GENOMIC DNA]</scope>
    <source>
        <strain evidence="5 6">PWU37</strain>
    </source>
</reference>
<dbReference type="GO" id="GO:0009253">
    <property type="term" value="P:peptidoglycan catabolic process"/>
    <property type="evidence" value="ECO:0007669"/>
    <property type="project" value="InterPro"/>
</dbReference>
<accession>A0AAP2GBU5</accession>
<dbReference type="Pfam" id="PF01520">
    <property type="entry name" value="Amidase_3"/>
    <property type="match status" value="1"/>
</dbReference>
<evidence type="ECO:0000313" key="6">
    <source>
        <dbReference type="Proteomes" id="UP001319180"/>
    </source>
</evidence>
<dbReference type="PANTHER" id="PTHR30404">
    <property type="entry name" value="N-ACETYLMURAMOYL-L-ALANINE AMIDASE"/>
    <property type="match status" value="1"/>
</dbReference>
<gene>
    <name evidence="5" type="ORF">KK078_03010</name>
</gene>
<dbReference type="SUPFAM" id="SSF53187">
    <property type="entry name" value="Zn-dependent exopeptidases"/>
    <property type="match status" value="1"/>
</dbReference>
<dbReference type="InterPro" id="IPR050695">
    <property type="entry name" value="N-acetylmuramoyl_amidase_3"/>
</dbReference>
<dbReference type="CDD" id="cd02696">
    <property type="entry name" value="MurNAc-LAA"/>
    <property type="match status" value="1"/>
</dbReference>
<dbReference type="EMBL" id="JAHESC010000003">
    <property type="protein sequence ID" value="MBT1685507.1"/>
    <property type="molecule type" value="Genomic_DNA"/>
</dbReference>
<dbReference type="InterPro" id="IPR002508">
    <property type="entry name" value="MurNAc-LAA_cat"/>
</dbReference>